<organism evidence="1 2">
    <name type="scientific">Salirhabdus euzebyi</name>
    <dbReference type="NCBI Taxonomy" id="394506"/>
    <lineage>
        <taxon>Bacteria</taxon>
        <taxon>Bacillati</taxon>
        <taxon>Bacillota</taxon>
        <taxon>Bacilli</taxon>
        <taxon>Bacillales</taxon>
        <taxon>Bacillaceae</taxon>
        <taxon>Salirhabdus</taxon>
    </lineage>
</organism>
<dbReference type="RefSeq" id="WP_174494434.1">
    <property type="nucleotide sequence ID" value="NZ_CADDWK010000001.1"/>
</dbReference>
<dbReference type="EMBL" id="JACHGH010000001">
    <property type="protein sequence ID" value="MBB6452014.1"/>
    <property type="molecule type" value="Genomic_DNA"/>
</dbReference>
<evidence type="ECO:0000313" key="1">
    <source>
        <dbReference type="EMBL" id="MBB6452014.1"/>
    </source>
</evidence>
<name>A0A841PW46_9BACI</name>
<evidence type="ECO:0000313" key="2">
    <source>
        <dbReference type="Proteomes" id="UP000581688"/>
    </source>
</evidence>
<sequence>MNLTELKKHALAAQLANEYGISVMWRNEIMLKPRLFVNILFNFNPTLTVHIIREDPYFAQISFEHEEFKYFTIVDQDGYKLIEEIVLQKDIKKAH</sequence>
<dbReference type="Proteomes" id="UP000581688">
    <property type="component" value="Unassembled WGS sequence"/>
</dbReference>
<comment type="caution">
    <text evidence="1">The sequence shown here is derived from an EMBL/GenBank/DDBJ whole genome shotgun (WGS) entry which is preliminary data.</text>
</comment>
<proteinExistence type="predicted"/>
<accession>A0A841PW46</accession>
<protein>
    <submittedName>
        <fullName evidence="1">Uncharacterized protein</fullName>
    </submittedName>
</protein>
<gene>
    <name evidence="1" type="ORF">HNQ94_000435</name>
</gene>
<keyword evidence="2" id="KW-1185">Reference proteome</keyword>
<dbReference type="AlphaFoldDB" id="A0A841PW46"/>
<reference evidence="1 2" key="1">
    <citation type="submission" date="2020-08" db="EMBL/GenBank/DDBJ databases">
        <title>Genomic Encyclopedia of Type Strains, Phase IV (KMG-IV): sequencing the most valuable type-strain genomes for metagenomic binning, comparative biology and taxonomic classification.</title>
        <authorList>
            <person name="Goeker M."/>
        </authorList>
    </citation>
    <scope>NUCLEOTIDE SEQUENCE [LARGE SCALE GENOMIC DNA]</scope>
    <source>
        <strain evidence="1 2">DSM 19612</strain>
    </source>
</reference>